<evidence type="ECO:0000313" key="1">
    <source>
        <dbReference type="EMBL" id="WQD40766.1"/>
    </source>
</evidence>
<organism evidence="1 2">
    <name type="scientific">Niabella yanshanensis</name>
    <dbReference type="NCBI Taxonomy" id="577386"/>
    <lineage>
        <taxon>Bacteria</taxon>
        <taxon>Pseudomonadati</taxon>
        <taxon>Bacteroidota</taxon>
        <taxon>Chitinophagia</taxon>
        <taxon>Chitinophagales</taxon>
        <taxon>Chitinophagaceae</taxon>
        <taxon>Niabella</taxon>
    </lineage>
</organism>
<evidence type="ECO:0000313" key="2">
    <source>
        <dbReference type="Proteomes" id="UP001325680"/>
    </source>
</evidence>
<dbReference type="EMBL" id="CP139960">
    <property type="protein sequence ID" value="WQD40766.1"/>
    <property type="molecule type" value="Genomic_DNA"/>
</dbReference>
<name>A0ABZ0WDJ2_9BACT</name>
<keyword evidence="2" id="KW-1185">Reference proteome</keyword>
<protein>
    <recommendedName>
        <fullName evidence="3">Response regulatory domain-containing protein</fullName>
    </recommendedName>
</protein>
<sequence>MKNLKAYTVADPATNLDSFKQVAGKFDGLEVQYETDIEQAINTFSLQSFDLLIIDKGLSHEDYNKLHKVADLLHPDAALVAFIMTDEEFIHYKLAGLLAKWTEAHSESKTNFIDNPKL</sequence>
<proteinExistence type="predicted"/>
<gene>
    <name evidence="1" type="ORF">U0035_11455</name>
</gene>
<dbReference type="RefSeq" id="WP_114789934.1">
    <property type="nucleotide sequence ID" value="NZ_CP139960.1"/>
</dbReference>
<reference evidence="1 2" key="1">
    <citation type="submission" date="2023-12" db="EMBL/GenBank/DDBJ databases">
        <title>Genome sequencing and assembly of bacterial species from a model synthetic community.</title>
        <authorList>
            <person name="Hogle S.L."/>
        </authorList>
    </citation>
    <scope>NUCLEOTIDE SEQUENCE [LARGE SCALE GENOMIC DNA]</scope>
    <source>
        <strain evidence="1 2">HAMBI_3031</strain>
    </source>
</reference>
<dbReference type="Proteomes" id="UP001325680">
    <property type="component" value="Chromosome"/>
</dbReference>
<accession>A0ABZ0WDJ2</accession>
<evidence type="ECO:0008006" key="3">
    <source>
        <dbReference type="Google" id="ProtNLM"/>
    </source>
</evidence>